<sequence length="76" mass="8039">MTALTVARVRDCRLDNFSSMSGKTFAAEALAINEPVLTSAGELDNYGRPARGIMMVVGLSSIPQSYQVCGDSSPVN</sequence>
<evidence type="ECO:0000313" key="1">
    <source>
        <dbReference type="EMBL" id="CEH12877.1"/>
    </source>
</evidence>
<evidence type="ECO:0000313" key="2">
    <source>
        <dbReference type="Proteomes" id="UP000054845"/>
    </source>
</evidence>
<accession>A0A0P1BC58</accession>
<keyword evidence="2" id="KW-1185">Reference proteome</keyword>
<dbReference type="Proteomes" id="UP000054845">
    <property type="component" value="Unassembled WGS sequence"/>
</dbReference>
<dbReference type="EMBL" id="CCYA01000192">
    <property type="protein sequence ID" value="CEH12877.1"/>
    <property type="molecule type" value="Genomic_DNA"/>
</dbReference>
<organism evidence="1 2">
    <name type="scientific">Ceraceosorus bombacis</name>
    <dbReference type="NCBI Taxonomy" id="401625"/>
    <lineage>
        <taxon>Eukaryota</taxon>
        <taxon>Fungi</taxon>
        <taxon>Dikarya</taxon>
        <taxon>Basidiomycota</taxon>
        <taxon>Ustilaginomycotina</taxon>
        <taxon>Exobasidiomycetes</taxon>
        <taxon>Ceraceosorales</taxon>
        <taxon>Ceraceosoraceae</taxon>
        <taxon>Ceraceosorus</taxon>
    </lineage>
</organism>
<protein>
    <submittedName>
        <fullName evidence="1">Uncharacterized protein</fullName>
    </submittedName>
</protein>
<dbReference type="AlphaFoldDB" id="A0A0P1BC58"/>
<name>A0A0P1BC58_9BASI</name>
<reference evidence="1 2" key="1">
    <citation type="submission" date="2014-09" db="EMBL/GenBank/DDBJ databases">
        <authorList>
            <person name="Magalhaes I.L.F."/>
            <person name="Oliveira U."/>
            <person name="Santos F.R."/>
            <person name="Vidigal T.H.D.A."/>
            <person name="Brescovit A.D."/>
            <person name="Santos A.J."/>
        </authorList>
    </citation>
    <scope>NUCLEOTIDE SEQUENCE [LARGE SCALE GENOMIC DNA]</scope>
</reference>
<proteinExistence type="predicted"/>